<dbReference type="CDD" id="cd01673">
    <property type="entry name" value="dNK"/>
    <property type="match status" value="1"/>
</dbReference>
<dbReference type="InterPro" id="IPR027417">
    <property type="entry name" value="P-loop_NTPase"/>
</dbReference>
<dbReference type="EMBL" id="AFOJ01000001">
    <property type="protein sequence ID" value="EGM53683.1"/>
    <property type="molecule type" value="Genomic_DNA"/>
</dbReference>
<dbReference type="Gene3D" id="3.40.50.300">
    <property type="entry name" value="P-loop containing nucleotide triphosphate hydrolases"/>
    <property type="match status" value="1"/>
</dbReference>
<feature type="binding site" evidence="3">
    <location>
        <position position="40"/>
    </location>
    <ligand>
        <name>substrate</name>
    </ligand>
</feature>
<feature type="domain" description="Deoxynucleoside kinase" evidence="5">
    <location>
        <begin position="12"/>
        <end position="231"/>
    </location>
</feature>
<dbReference type="Pfam" id="PF01712">
    <property type="entry name" value="dNK"/>
    <property type="match status" value="1"/>
</dbReference>
<accession>F7QXC2</accession>
<sequence>MILKTKESIEMITLAGIIGSGKSSLTEILSRELGSIPFYEPVEDNPVLPLFYKGNELAAKKRQAGEKDATNPYAYLLQTFFLNRRFMMMKKALQSRNNILDRSIYEDAMFMRMNTEMGNATQVEYSIYQELLTNILEELNHVVPSNDYNLMILIKVSYDTMVSRIKKRGREYEQIENDPSLIDYYGRLLKYYEEFEENYNQSEMLVIDGDKFNFVENIDDRNHILDMIEMKLVDLGNIDCSEYETLRQKRLG</sequence>
<evidence type="ECO:0000259" key="5">
    <source>
        <dbReference type="Pfam" id="PF01712"/>
    </source>
</evidence>
<feature type="binding site" evidence="3">
    <location>
        <position position="102"/>
    </location>
    <ligand>
        <name>substrate</name>
    </ligand>
</feature>
<protein>
    <submittedName>
        <fullName evidence="6">Deoxyguanosine kinase</fullName>
    </submittedName>
</protein>
<evidence type="ECO:0000256" key="3">
    <source>
        <dbReference type="PIRSR" id="PIRSR000705-2"/>
    </source>
</evidence>
<dbReference type="InterPro" id="IPR002624">
    <property type="entry name" value="DCK/DGK"/>
</dbReference>
<evidence type="ECO:0000256" key="2">
    <source>
        <dbReference type="PIRSR" id="PIRSR000705-1"/>
    </source>
</evidence>
<dbReference type="GO" id="GO:0005524">
    <property type="term" value="F:ATP binding"/>
    <property type="evidence" value="ECO:0007669"/>
    <property type="project" value="UniProtKB-KW"/>
</dbReference>
<keyword evidence="6" id="KW-0418">Kinase</keyword>
<comment type="caution">
    <text evidence="6">The sequence shown here is derived from an EMBL/GenBank/DDBJ whole genome shotgun (WGS) entry which is preliminary data.</text>
</comment>
<feature type="binding site" evidence="3">
    <location>
        <position position="52"/>
    </location>
    <ligand>
        <name>substrate</name>
    </ligand>
</feature>
<reference evidence="6 7" key="1">
    <citation type="journal article" date="2011" name="J. Bacteriol.">
        <title>Genome Sequence of Lactobacillus ruminis SPM0211, Isolated from a Fecal Sample from a Healthy Korean.</title>
        <authorList>
            <person name="Lee S."/>
            <person name="Cho Y.J."/>
            <person name="Lee A.H."/>
            <person name="Chun J."/>
            <person name="Ha N.J."/>
            <person name="Ko G."/>
        </authorList>
    </citation>
    <scope>NUCLEOTIDE SEQUENCE [LARGE SCALE GENOMIC DNA]</scope>
    <source>
        <strain evidence="6 7">SPM0211</strain>
    </source>
</reference>
<keyword evidence="4" id="KW-0547">Nucleotide-binding</keyword>
<feature type="binding site" evidence="3">
    <location>
        <position position="173"/>
    </location>
    <ligand>
        <name>substrate</name>
    </ligand>
</feature>
<evidence type="ECO:0000256" key="4">
    <source>
        <dbReference type="PIRSR" id="PIRSR000705-3"/>
    </source>
</evidence>
<feature type="binding site" evidence="4">
    <location>
        <begin position="16"/>
        <end position="24"/>
    </location>
    <ligand>
        <name>ATP</name>
        <dbReference type="ChEBI" id="CHEBI:30616"/>
    </ligand>
</feature>
<name>F7QXC2_9LACO</name>
<keyword evidence="6" id="KW-0808">Transferase</keyword>
<feature type="binding site" evidence="4">
    <location>
        <begin position="164"/>
        <end position="168"/>
    </location>
    <ligand>
        <name>ATP</name>
        <dbReference type="ChEBI" id="CHEBI:30616"/>
    </ligand>
</feature>
<feature type="binding site" evidence="3">
    <location>
        <position position="78"/>
    </location>
    <ligand>
        <name>substrate</name>
    </ligand>
</feature>
<dbReference type="InterPro" id="IPR031314">
    <property type="entry name" value="DNK_dom"/>
</dbReference>
<keyword evidence="4" id="KW-0067">ATP-binding</keyword>
<dbReference type="SUPFAM" id="SSF52540">
    <property type="entry name" value="P-loop containing nucleoside triphosphate hydrolases"/>
    <property type="match status" value="1"/>
</dbReference>
<evidence type="ECO:0000256" key="1">
    <source>
        <dbReference type="ARBA" id="ARBA00007420"/>
    </source>
</evidence>
<feature type="active site" description="Proton acceptor" evidence="2">
    <location>
        <position position="101"/>
    </location>
</feature>
<proteinExistence type="inferred from homology"/>
<evidence type="ECO:0000313" key="6">
    <source>
        <dbReference type="EMBL" id="EGM53683.1"/>
    </source>
</evidence>
<dbReference type="GO" id="GO:0019136">
    <property type="term" value="F:deoxynucleoside kinase activity"/>
    <property type="evidence" value="ECO:0007669"/>
    <property type="project" value="InterPro"/>
</dbReference>
<dbReference type="AlphaFoldDB" id="F7QXC2"/>
<dbReference type="PIRSF" id="PIRSF000705">
    <property type="entry name" value="DNK"/>
    <property type="match status" value="1"/>
</dbReference>
<gene>
    <name evidence="6" type="ORF">LRU_00076</name>
</gene>
<dbReference type="InterPro" id="IPR050566">
    <property type="entry name" value="Deoxyribonucleoside_kinase"/>
</dbReference>
<dbReference type="PANTHER" id="PTHR10513">
    <property type="entry name" value="DEOXYNUCLEOSIDE KINASE"/>
    <property type="match status" value="1"/>
</dbReference>
<comment type="similarity">
    <text evidence="1">Belongs to the DCK/DGK family.</text>
</comment>
<dbReference type="GO" id="GO:0005737">
    <property type="term" value="C:cytoplasm"/>
    <property type="evidence" value="ECO:0007669"/>
    <property type="project" value="TreeGrafter"/>
</dbReference>
<dbReference type="PANTHER" id="PTHR10513:SF35">
    <property type="entry name" value="DEOXYADENOSINE KINASE"/>
    <property type="match status" value="1"/>
</dbReference>
<dbReference type="Proteomes" id="UP000002971">
    <property type="component" value="Unassembled WGS sequence"/>
</dbReference>
<feature type="binding site" evidence="3">
    <location>
        <position position="107"/>
    </location>
    <ligand>
        <name>substrate</name>
    </ligand>
</feature>
<evidence type="ECO:0000313" key="7">
    <source>
        <dbReference type="Proteomes" id="UP000002971"/>
    </source>
</evidence>
<organism evidence="6 7">
    <name type="scientific">Ligilactobacillus ruminis SPM0211</name>
    <dbReference type="NCBI Taxonomy" id="1040964"/>
    <lineage>
        <taxon>Bacteria</taxon>
        <taxon>Bacillati</taxon>
        <taxon>Bacillota</taxon>
        <taxon>Bacilli</taxon>
        <taxon>Lactobacillales</taxon>
        <taxon>Lactobacillaceae</taxon>
        <taxon>Ligilactobacillus</taxon>
    </lineage>
</organism>